<dbReference type="Pfam" id="PF02847">
    <property type="entry name" value="MA3"/>
    <property type="match status" value="1"/>
</dbReference>
<feature type="domain" description="MI" evidence="8">
    <location>
        <begin position="167"/>
        <end position="283"/>
    </location>
</feature>
<dbReference type="PANTHER" id="PTHR18034">
    <property type="entry name" value="CELL CYCLE CONTROL PROTEIN CWF22-RELATED"/>
    <property type="match status" value="1"/>
</dbReference>
<keyword evidence="6" id="KW-0539">Nucleus</keyword>
<evidence type="ECO:0000256" key="2">
    <source>
        <dbReference type="ARBA" id="ARBA00006856"/>
    </source>
</evidence>
<dbReference type="Gramene" id="AET3Gv20988200.3">
    <property type="protein sequence ID" value="AET3Gv20988200.3"/>
    <property type="gene ID" value="AET3Gv20988200"/>
</dbReference>
<dbReference type="PROSITE" id="PS51366">
    <property type="entry name" value="MI"/>
    <property type="match status" value="1"/>
</dbReference>
<evidence type="ECO:0000259" key="8">
    <source>
        <dbReference type="PROSITE" id="PS51366"/>
    </source>
</evidence>
<feature type="compositionally biased region" description="Low complexity" evidence="7">
    <location>
        <begin position="369"/>
        <end position="396"/>
    </location>
</feature>
<evidence type="ECO:0000313" key="10">
    <source>
        <dbReference type="Proteomes" id="UP000015105"/>
    </source>
</evidence>
<reference evidence="9" key="4">
    <citation type="submission" date="2019-03" db="UniProtKB">
        <authorList>
            <consortium name="EnsemblPlants"/>
        </authorList>
    </citation>
    <scope>IDENTIFICATION</scope>
</reference>
<evidence type="ECO:0000256" key="3">
    <source>
        <dbReference type="ARBA" id="ARBA00022664"/>
    </source>
</evidence>
<accession>A0A453GF45</accession>
<dbReference type="SUPFAM" id="SSF48371">
    <property type="entry name" value="ARM repeat"/>
    <property type="match status" value="1"/>
</dbReference>
<evidence type="ECO:0000256" key="1">
    <source>
        <dbReference type="ARBA" id="ARBA00004123"/>
    </source>
</evidence>
<keyword evidence="5" id="KW-0508">mRNA splicing</keyword>
<reference evidence="9" key="3">
    <citation type="journal article" date="2017" name="Nature">
        <title>Genome sequence of the progenitor of the wheat D genome Aegilops tauschii.</title>
        <authorList>
            <person name="Luo M.C."/>
            <person name="Gu Y.Q."/>
            <person name="Puiu D."/>
            <person name="Wang H."/>
            <person name="Twardziok S.O."/>
            <person name="Deal K.R."/>
            <person name="Huo N."/>
            <person name="Zhu T."/>
            <person name="Wang L."/>
            <person name="Wang Y."/>
            <person name="McGuire P.E."/>
            <person name="Liu S."/>
            <person name="Long H."/>
            <person name="Ramasamy R.K."/>
            <person name="Rodriguez J.C."/>
            <person name="Van S.L."/>
            <person name="Yuan L."/>
            <person name="Wang Z."/>
            <person name="Xia Z."/>
            <person name="Xiao L."/>
            <person name="Anderson O.D."/>
            <person name="Ouyang S."/>
            <person name="Liang Y."/>
            <person name="Zimin A.V."/>
            <person name="Pertea G."/>
            <person name="Qi P."/>
            <person name="Bennetzen J.L."/>
            <person name="Dai X."/>
            <person name="Dawson M.W."/>
            <person name="Muller H.G."/>
            <person name="Kugler K."/>
            <person name="Rivarola-Duarte L."/>
            <person name="Spannagl M."/>
            <person name="Mayer K.F.X."/>
            <person name="Lu F.H."/>
            <person name="Bevan M.W."/>
            <person name="Leroy P."/>
            <person name="Li P."/>
            <person name="You F.M."/>
            <person name="Sun Q."/>
            <person name="Liu Z."/>
            <person name="Lyons E."/>
            <person name="Wicker T."/>
            <person name="Salzberg S.L."/>
            <person name="Devos K.M."/>
            <person name="Dvorak J."/>
        </authorList>
    </citation>
    <scope>NUCLEOTIDE SEQUENCE [LARGE SCALE GENOMIC DNA]</scope>
    <source>
        <strain evidence="9">cv. AL8/78</strain>
    </source>
</reference>
<dbReference type="SMART" id="SM00544">
    <property type="entry name" value="MA3"/>
    <property type="match status" value="1"/>
</dbReference>
<feature type="region of interest" description="Disordered" evidence="7">
    <location>
        <begin position="368"/>
        <end position="411"/>
    </location>
</feature>
<organism evidence="9 10">
    <name type="scientific">Aegilops tauschii subsp. strangulata</name>
    <name type="common">Goatgrass</name>
    <dbReference type="NCBI Taxonomy" id="200361"/>
    <lineage>
        <taxon>Eukaryota</taxon>
        <taxon>Viridiplantae</taxon>
        <taxon>Streptophyta</taxon>
        <taxon>Embryophyta</taxon>
        <taxon>Tracheophyta</taxon>
        <taxon>Spermatophyta</taxon>
        <taxon>Magnoliopsida</taxon>
        <taxon>Liliopsida</taxon>
        <taxon>Poales</taxon>
        <taxon>Poaceae</taxon>
        <taxon>BOP clade</taxon>
        <taxon>Pooideae</taxon>
        <taxon>Triticodae</taxon>
        <taxon>Triticeae</taxon>
        <taxon>Triticinae</taxon>
        <taxon>Aegilops</taxon>
    </lineage>
</organism>
<evidence type="ECO:0000256" key="4">
    <source>
        <dbReference type="ARBA" id="ARBA00022845"/>
    </source>
</evidence>
<dbReference type="InterPro" id="IPR003891">
    <property type="entry name" value="Initiation_fac_eIF4g_MI"/>
</dbReference>
<evidence type="ECO:0000256" key="6">
    <source>
        <dbReference type="ARBA" id="ARBA00023242"/>
    </source>
</evidence>
<dbReference type="GO" id="GO:0006417">
    <property type="term" value="P:regulation of translation"/>
    <property type="evidence" value="ECO:0007669"/>
    <property type="project" value="UniProtKB-KW"/>
</dbReference>
<keyword evidence="10" id="KW-1185">Reference proteome</keyword>
<dbReference type="Gene3D" id="1.25.40.180">
    <property type="match status" value="1"/>
</dbReference>
<dbReference type="PANTHER" id="PTHR18034:SF3">
    <property type="entry name" value="PRE-MRNA-SPLICING FACTOR CWC22 HOMOLOG"/>
    <property type="match status" value="1"/>
</dbReference>
<keyword evidence="3" id="KW-0507">mRNA processing</keyword>
<feature type="region of interest" description="Disordered" evidence="7">
    <location>
        <begin position="122"/>
        <end position="161"/>
    </location>
</feature>
<evidence type="ECO:0000256" key="7">
    <source>
        <dbReference type="SAM" id="MobiDB-lite"/>
    </source>
</evidence>
<reference evidence="9" key="5">
    <citation type="journal article" date="2021" name="G3 (Bethesda)">
        <title>Aegilops tauschii genome assembly Aet v5.0 features greater sequence contiguity and improved annotation.</title>
        <authorList>
            <person name="Wang L."/>
            <person name="Zhu T."/>
            <person name="Rodriguez J.C."/>
            <person name="Deal K.R."/>
            <person name="Dubcovsky J."/>
            <person name="McGuire P.E."/>
            <person name="Lux T."/>
            <person name="Spannagl M."/>
            <person name="Mayer K.F.X."/>
            <person name="Baldrich P."/>
            <person name="Meyers B.C."/>
            <person name="Huo N."/>
            <person name="Gu Y.Q."/>
            <person name="Zhou H."/>
            <person name="Devos K.M."/>
            <person name="Bennetzen J.L."/>
            <person name="Unver T."/>
            <person name="Budak H."/>
            <person name="Gulick P.J."/>
            <person name="Galiba G."/>
            <person name="Kalapos B."/>
            <person name="Nelson D.R."/>
            <person name="Li P."/>
            <person name="You F.M."/>
            <person name="Luo M.C."/>
            <person name="Dvorak J."/>
        </authorList>
    </citation>
    <scope>NUCLEOTIDE SEQUENCE [LARGE SCALE GENOMIC DNA]</scope>
    <source>
        <strain evidence="9">cv. AL8/78</strain>
    </source>
</reference>
<keyword evidence="4" id="KW-0810">Translation regulation</keyword>
<proteinExistence type="inferred from homology"/>
<reference evidence="10" key="1">
    <citation type="journal article" date="2014" name="Science">
        <title>Ancient hybridizations among the ancestral genomes of bread wheat.</title>
        <authorList>
            <consortium name="International Wheat Genome Sequencing Consortium,"/>
            <person name="Marcussen T."/>
            <person name="Sandve S.R."/>
            <person name="Heier L."/>
            <person name="Spannagl M."/>
            <person name="Pfeifer M."/>
            <person name="Jakobsen K.S."/>
            <person name="Wulff B.B."/>
            <person name="Steuernagel B."/>
            <person name="Mayer K.F."/>
            <person name="Olsen O.A."/>
        </authorList>
    </citation>
    <scope>NUCLEOTIDE SEQUENCE [LARGE SCALE GENOMIC DNA]</scope>
    <source>
        <strain evidence="10">cv. AL8/78</strain>
    </source>
</reference>
<comment type="similarity">
    <text evidence="2">Belongs to the CWC22 family.</text>
</comment>
<dbReference type="Proteomes" id="UP000015105">
    <property type="component" value="Chromosome 3D"/>
</dbReference>
<dbReference type="InterPro" id="IPR050781">
    <property type="entry name" value="CWC22_splicing_factor"/>
</dbReference>
<feature type="compositionally biased region" description="Acidic residues" evidence="7">
    <location>
        <begin position="125"/>
        <end position="154"/>
    </location>
</feature>
<comment type="subcellular location">
    <subcellularLocation>
        <location evidence="1">Nucleus</location>
    </subcellularLocation>
</comment>
<dbReference type="GO" id="GO:0000398">
    <property type="term" value="P:mRNA splicing, via spliceosome"/>
    <property type="evidence" value="ECO:0007669"/>
    <property type="project" value="TreeGrafter"/>
</dbReference>
<dbReference type="GO" id="GO:0003723">
    <property type="term" value="F:RNA binding"/>
    <property type="evidence" value="ECO:0007669"/>
    <property type="project" value="TreeGrafter"/>
</dbReference>
<evidence type="ECO:0000313" key="9">
    <source>
        <dbReference type="EnsemblPlants" id="AET3Gv20988200.3"/>
    </source>
</evidence>
<dbReference type="EnsemblPlants" id="AET3Gv20988200.3">
    <property type="protein sequence ID" value="AET3Gv20988200.3"/>
    <property type="gene ID" value="AET3Gv20988200"/>
</dbReference>
<reference evidence="10" key="2">
    <citation type="journal article" date="2017" name="Nat. Plants">
        <title>The Aegilops tauschii genome reveals multiple impacts of transposons.</title>
        <authorList>
            <person name="Zhao G."/>
            <person name="Zou C."/>
            <person name="Li K."/>
            <person name="Wang K."/>
            <person name="Li T."/>
            <person name="Gao L."/>
            <person name="Zhang X."/>
            <person name="Wang H."/>
            <person name="Yang Z."/>
            <person name="Liu X."/>
            <person name="Jiang W."/>
            <person name="Mao L."/>
            <person name="Kong X."/>
            <person name="Jiao Y."/>
            <person name="Jia J."/>
        </authorList>
    </citation>
    <scope>NUCLEOTIDE SEQUENCE [LARGE SCALE GENOMIC DNA]</scope>
    <source>
        <strain evidence="10">cv. AL8/78</strain>
    </source>
</reference>
<dbReference type="GO" id="GO:0071013">
    <property type="term" value="C:catalytic step 2 spliceosome"/>
    <property type="evidence" value="ECO:0007669"/>
    <property type="project" value="TreeGrafter"/>
</dbReference>
<dbReference type="AlphaFoldDB" id="A0A453GF45"/>
<name>A0A453GF45_AEGTS</name>
<protein>
    <recommendedName>
        <fullName evidence="8">MI domain-containing protein</fullName>
    </recommendedName>
</protein>
<sequence length="411" mass="47723">MYVISLIWQVAVGFVKECGAILQDLTPQGLHAMFERFRGILHEGEIDKRVQFLIEGLFAIRKAKFQGFPAIRPELDLVEQEDQFTHDMSLETELDPETNLNVFRVNPNFAEDEKAYENLKKSILGEDDEDEEGSDDASDGEDEEESDDEEDEEQMEIRDKTETNLINLRRTIYLTIMSSVDFEEAGHKLLKIKLEPGQEMELNIMLLECCSQERTYLRYYGLLGQRFCMINKVFQENFEKCFVQQYSMIHRLETNKLRNVAKFFAHLLGTDALPWHVLAYIRLTEEDTTSSSRIFIKILFQELSEHLGIRLLNERLNDPNMQESFESVFPRDHPKNTRFSINFFTSIGLGGITESLREYLKNMPRMIMQQQKPPSPSESESSGESSDSGSSSQSESSSDESEKKRRKRRKK</sequence>
<evidence type="ECO:0000256" key="5">
    <source>
        <dbReference type="ARBA" id="ARBA00023187"/>
    </source>
</evidence>
<dbReference type="InterPro" id="IPR016024">
    <property type="entry name" value="ARM-type_fold"/>
</dbReference>